<feature type="region of interest" description="Disordered" evidence="5">
    <location>
        <begin position="135"/>
        <end position="156"/>
    </location>
</feature>
<evidence type="ECO:0000256" key="5">
    <source>
        <dbReference type="SAM" id="MobiDB-lite"/>
    </source>
</evidence>
<feature type="compositionally biased region" description="Low complexity" evidence="5">
    <location>
        <begin position="1252"/>
        <end position="1267"/>
    </location>
</feature>
<reference evidence="7" key="1">
    <citation type="submission" date="2021-01" db="UniProtKB">
        <authorList>
            <consortium name="EnsemblMetazoa"/>
        </authorList>
    </citation>
    <scope>IDENTIFICATION</scope>
</reference>
<keyword evidence="2" id="KW-0333">Golgi apparatus</keyword>
<proteinExistence type="predicted"/>
<feature type="coiled-coil region" evidence="4">
    <location>
        <begin position="354"/>
        <end position="476"/>
    </location>
</feature>
<evidence type="ECO:0000313" key="7">
    <source>
        <dbReference type="EnsemblMetazoa" id="CLYHEMP003836.1"/>
    </source>
</evidence>
<evidence type="ECO:0000313" key="8">
    <source>
        <dbReference type="Proteomes" id="UP000594262"/>
    </source>
</evidence>
<feature type="region of interest" description="Disordered" evidence="5">
    <location>
        <begin position="2437"/>
        <end position="2467"/>
    </location>
</feature>
<feature type="coiled-coil region" evidence="4">
    <location>
        <begin position="1419"/>
        <end position="1603"/>
    </location>
</feature>
<feature type="region of interest" description="Disordered" evidence="5">
    <location>
        <begin position="304"/>
        <end position="323"/>
    </location>
</feature>
<dbReference type="GeneID" id="136810879"/>
<evidence type="ECO:0000256" key="1">
    <source>
        <dbReference type="ARBA" id="ARBA00004555"/>
    </source>
</evidence>
<feature type="coiled-coil region" evidence="4">
    <location>
        <begin position="2182"/>
        <end position="2276"/>
    </location>
</feature>
<evidence type="ECO:0000256" key="2">
    <source>
        <dbReference type="ARBA" id="ARBA00023034"/>
    </source>
</evidence>
<feature type="compositionally biased region" description="Low complexity" evidence="5">
    <location>
        <begin position="870"/>
        <end position="886"/>
    </location>
</feature>
<feature type="compositionally biased region" description="Low complexity" evidence="5">
    <location>
        <begin position="1937"/>
        <end position="1948"/>
    </location>
</feature>
<accession>A0A7M5V577</accession>
<dbReference type="GO" id="GO:0005794">
    <property type="term" value="C:Golgi apparatus"/>
    <property type="evidence" value="ECO:0007669"/>
    <property type="project" value="UniProtKB-SubCell"/>
</dbReference>
<feature type="region of interest" description="Disordered" evidence="5">
    <location>
        <begin position="786"/>
        <end position="834"/>
    </location>
</feature>
<feature type="region of interest" description="Disordered" evidence="5">
    <location>
        <begin position="861"/>
        <end position="891"/>
    </location>
</feature>
<comment type="subcellular location">
    <subcellularLocation>
        <location evidence="1">Golgi apparatus</location>
    </subcellularLocation>
</comment>
<dbReference type="EnsemblMetazoa" id="CLYHEMT003836.1">
    <property type="protein sequence ID" value="CLYHEMP003836.1"/>
    <property type="gene ID" value="CLYHEMG003836"/>
</dbReference>
<organism evidence="7 8">
    <name type="scientific">Clytia hemisphaerica</name>
    <dbReference type="NCBI Taxonomy" id="252671"/>
    <lineage>
        <taxon>Eukaryota</taxon>
        <taxon>Metazoa</taxon>
        <taxon>Cnidaria</taxon>
        <taxon>Hydrozoa</taxon>
        <taxon>Hydroidolina</taxon>
        <taxon>Leptothecata</taxon>
        <taxon>Obeliida</taxon>
        <taxon>Clytiidae</taxon>
        <taxon>Clytia</taxon>
    </lineage>
</organism>
<evidence type="ECO:0000256" key="4">
    <source>
        <dbReference type="SAM" id="Coils"/>
    </source>
</evidence>
<feature type="domain" description="GRIP" evidence="6">
    <location>
        <begin position="2290"/>
        <end position="2339"/>
    </location>
</feature>
<dbReference type="PANTHER" id="PTHR18921">
    <property type="entry name" value="MYOSIN HEAVY CHAIN - RELATED"/>
    <property type="match status" value="1"/>
</dbReference>
<dbReference type="Proteomes" id="UP000594262">
    <property type="component" value="Unplaced"/>
</dbReference>
<name>A0A7M5V577_9CNID</name>
<dbReference type="PANTHER" id="PTHR18921:SF2">
    <property type="entry name" value="THYROID RECEPTOR-INTERACTING PROTEIN 11"/>
    <property type="match status" value="1"/>
</dbReference>
<feature type="coiled-coil region" evidence="4">
    <location>
        <begin position="206"/>
        <end position="279"/>
    </location>
</feature>
<dbReference type="RefSeq" id="XP_066923570.1">
    <property type="nucleotide sequence ID" value="XM_067067469.1"/>
</dbReference>
<feature type="compositionally biased region" description="Polar residues" evidence="5">
    <location>
        <begin position="2458"/>
        <end position="2467"/>
    </location>
</feature>
<dbReference type="GO" id="GO:0006888">
    <property type="term" value="P:endoplasmic reticulum to Golgi vesicle-mediated transport"/>
    <property type="evidence" value="ECO:0007669"/>
    <property type="project" value="TreeGrafter"/>
</dbReference>
<dbReference type="Gene3D" id="1.10.287.510">
    <property type="entry name" value="Helix hairpin bin"/>
    <property type="match status" value="1"/>
</dbReference>
<feature type="coiled-coil region" evidence="4">
    <location>
        <begin position="2090"/>
        <end position="2135"/>
    </location>
</feature>
<evidence type="ECO:0000256" key="3">
    <source>
        <dbReference type="ARBA" id="ARBA00023054"/>
    </source>
</evidence>
<feature type="coiled-coil region" evidence="4">
    <location>
        <begin position="1965"/>
        <end position="2040"/>
    </location>
</feature>
<feature type="region of interest" description="Disordered" evidence="5">
    <location>
        <begin position="1252"/>
        <end position="1271"/>
    </location>
</feature>
<keyword evidence="8" id="KW-1185">Reference proteome</keyword>
<keyword evidence="3 4" id="KW-0175">Coiled coil</keyword>
<dbReference type="GO" id="GO:0031267">
    <property type="term" value="F:small GTPase binding"/>
    <property type="evidence" value="ECO:0007669"/>
    <property type="project" value="TreeGrafter"/>
</dbReference>
<feature type="coiled-coil region" evidence="4">
    <location>
        <begin position="1751"/>
        <end position="1824"/>
    </location>
</feature>
<sequence>MSWLNLSNIANNVSSFTKEVLTDAAREDDSLAAESDDDKKQPLNDFNPQLRDELLFLRSEVSQKDEHIIHLQDEISRLKTDFEKHSTNLKQHLLEKEEELDSYADKLNQSEVTLNERIDNLVLEKVKLEKELGDKMSASETDNESDWGNDWGGENNDAEVSTLREENESLNNEVSMKEIVLSSIESKMRQLSGGKHLDASEFSDWIDEYLETAKQEQDKATNLTELVLFLKEEINDDSDGYDIDLDSVYDWVNARKEEKVILERKITKLQNTILSIEDNVKHFDKGLQSFQIADFSDWLSTLSSPKSSPRMNETSSINKQQTTRSEVDLRNDKLIKSIEESIREFDDDDSNFRIEEFNSWIEKIQNKIDDLEVELLNEQDLKETDEKLRIDERAKLKEMFDEKEKEIGFLKVELYNKSQQQMSMGEHQEVAPDNSTTLQEQLNETIARCEALQNELESSKDNVIVLELESQQMTEENSKLKLNFETQRSDLKETINDNSSKITQLNELLEKALSDATLVKDENEILKDTLENLKNQDSQHQGELVMELQQAKERALHLETELTNEKKLSESLNEQISVLKNDISSVQMVLENLDNEDLSLGQPETLVSDQELMTSLNEMLQSLSEDRKTLEYKIEDLQEDLTNKAGENEKFQELVIQIIDTISTELFSNQMPPPTITPRPLSKDPAPYTDYIKSVSWHLKKEKDDLHNQQSSLESENEEHQKMIESLNQQIQTLQLENASLPTSENDSLPQETITEYTTQITNLTKDIQDLNHQLENIQQTNADLQSTNNQLQQSLEESKQQSVAATPTILNDSDESLGNSPQSSSGANSGGGVKFGVLKRKIKDLEESNATLQNEIERLKRQQTSDIAQSTAQSEQSMEQSQEETSAMKEELEELRDQNNDLQTYNDAFQREVEQLKMKVEELTTSQSNTGELQENINTLTQQLQQYQTYSTNLQAENEHLKRLSQAAMAQGSDQEVALRMELQNQINVLTHENQHYQNEYESLRQGWIKNQQETSTYMENLQQQYQLLQTEYQQLQQQQKQAEPTPETSIDPIASSFHVGDSTPMTDFGTAAGNSGQMQEKLHNLSLMMTEKAEECMKLQQENDTIKAKLIEIQNDSSDMELIREECKQLKTMLMSKDHEDTISNLQLENKQLKQQIDQIQRVDLEKDNDLSDMELLREECRQLKLMLVNKDSPAQYQALESENTQLEHSLRAKDDEVSQLNASLIEMQNSVSDMDLVREECKQLKLMLMNQQQQSPQTQQQQSPMSEESYKLLEAKLQSKEDELKQKDSIIFEMQNTSGDVELLKQQCEQLKSMLSEKENTLNESNLSMINNTEMENSFMVQVKQLEEVMKEKESKITELQNTLSDMEYLQNECRVLKEMITEKETMFGELQNDLDLANNVIEQRHNDLSVKNTECKLLRDQLEEMSETMASKESEMVGLREEMSEAVLQDENIHMLQTEYRNVEEQLKSKEKELQETQERLFNAETHCDRLKVYEEQYQGLKDTLKEKDAELSNLQLQSSESSIFESETVTLMQQELNQLKTLLYEKENELEELRSVLEKKNLKIQELMQNRQQIKNDLMSEQNRVRELMDERNKDQEEHQQSSAAGNVDQLESQIMYHKSMADELAKTNKELSANLKTLESRYHESLAEVDSLKKENDELIAGQKQLQQALFEAKQSGDSGRSSPVSAVGGGVKFGVLKRKIKELEDTNATLQNEILSLKQHGPVVSPVTAELTNTSNNSLSDSEYQELLSEKQSLLEQFKQMENQLKVTANALQDQTLENQQLQTYIQQSEQNHKEALEQMNSQNNENQQSTQSLNQEKQIIDTFVNNLRNLLQMSSTSGQDSTNEFGEITQQVQQMVYTLQQKDTLLAERSNEVTNLSDQIRALGEAKSNYEFRMTDLQSQLLEYQELVTMYKAKCTECENLQSSLQQTSSQLQQGSLQTSEESDHLRDELTKNSHSLLAKNRECDDLKLEILKLEEKVFNQEQSLNQVQGVEGLHMKIQELNVLCQRKEQENQQLQSQLEDNQAVFENSKKEKAFIDQLLREKGTLETERNELVFQRDQLTNRLQEQDVELKHNTTNTKEVEVKTKRELERLRNHLMMIEENHTKDILECQQREDTLRAELDEARETLGKKSIILQDSSKQFQEHVGTLEEQLHTIAAQRDANTFELDKSKHQIERDASAIYNLQNALEQLQREKDEQYEYLVSVDQKKVENYESRLDELMQEQEKAQVAMSEASLAVQGIAKLNLELEQKDRELQASNEKAVELSTSLQERDLQYNKILQASDGKMEKSLIRNLLEKYFQAPEDKRGDIVKVIGGLLGMSHDQIKQIGTGAAPSKVGGWISNVWGYAATPSKKENEQAANRPPVDPNQSFSEMFIKFLEHESTNRQPPVDSSASLANAANVPMPANMLMLSSTTPDILAFHNKTNEELNSSSTIPAPGQEIPRVHTHHAQSTLKTLLS</sequence>
<feature type="coiled-coil region" evidence="4">
    <location>
        <begin position="1084"/>
        <end position="1168"/>
    </location>
</feature>
<feature type="compositionally biased region" description="Polar residues" evidence="5">
    <location>
        <begin position="804"/>
        <end position="828"/>
    </location>
</feature>
<dbReference type="GO" id="GO:0007030">
    <property type="term" value="P:Golgi organization"/>
    <property type="evidence" value="ECO:0007669"/>
    <property type="project" value="TreeGrafter"/>
</dbReference>
<evidence type="ECO:0000259" key="6">
    <source>
        <dbReference type="PROSITE" id="PS50913"/>
    </source>
</evidence>
<dbReference type="OrthoDB" id="425925at2759"/>
<feature type="compositionally biased region" description="Low complexity" evidence="5">
    <location>
        <begin position="786"/>
        <end position="796"/>
    </location>
</feature>
<feature type="region of interest" description="Disordered" evidence="5">
    <location>
        <begin position="1937"/>
        <end position="1957"/>
    </location>
</feature>
<feature type="coiled-coil region" evidence="4">
    <location>
        <begin position="516"/>
        <end position="654"/>
    </location>
</feature>
<dbReference type="InterPro" id="IPR000237">
    <property type="entry name" value="GRIP_dom"/>
</dbReference>
<feature type="coiled-coil region" evidence="4">
    <location>
        <begin position="1700"/>
        <end position="1727"/>
    </location>
</feature>
<feature type="coiled-coil region" evidence="4">
    <location>
        <begin position="1627"/>
        <end position="1675"/>
    </location>
</feature>
<dbReference type="PROSITE" id="PS50913">
    <property type="entry name" value="GRIP"/>
    <property type="match status" value="1"/>
</dbReference>
<protein>
    <recommendedName>
        <fullName evidence="6">GRIP domain-containing protein</fullName>
    </recommendedName>
</protein>